<keyword evidence="1" id="KW-0812">Transmembrane</keyword>
<organism evidence="2 3">
    <name type="scientific">Persicimonas caeni</name>
    <dbReference type="NCBI Taxonomy" id="2292766"/>
    <lineage>
        <taxon>Bacteria</taxon>
        <taxon>Deltaproteobacteria</taxon>
        <taxon>Bradymonadales</taxon>
        <taxon>Bradymonadaceae</taxon>
        <taxon>Persicimonas</taxon>
    </lineage>
</organism>
<dbReference type="RefSeq" id="WP_141197260.1">
    <property type="nucleotide sequence ID" value="NZ_CP041186.1"/>
</dbReference>
<dbReference type="OrthoDB" id="9992118at2"/>
<keyword evidence="1" id="KW-1133">Transmembrane helix</keyword>
<accession>A0A4Y6PR14</accession>
<proteinExistence type="predicted"/>
<dbReference type="AlphaFoldDB" id="A0A4Y6PR14"/>
<dbReference type="InterPro" id="IPR013362">
    <property type="entry name" value="Pilus_4_PilV"/>
</dbReference>
<sequence length="218" mass="23611">MKTTRVQTQSPNRSTGRRTRAGFTLVELLIAMLILAIGIMAILQMQFSSMGSAMISRDNSNASDIAKRIFDVMRAESGQWRGGTIANDVDTPAFNGTAFISSPVLAAVDGGGWTSWTRLFANPVDPRLTTTGTTRYCAYARGGYLEAGDVFTVQIAVVFPSANKAFPASNNAPPATQCPQYAAAKLDASMDPLDNNSLQMEGYKVQFFGSHIYRRGYL</sequence>
<reference evidence="2 3" key="1">
    <citation type="submission" date="2019-06" db="EMBL/GenBank/DDBJ databases">
        <title>Persicimonas caeni gen. nov., sp. nov., a predatory bacterium isolated from solar saltern.</title>
        <authorList>
            <person name="Wang S."/>
        </authorList>
    </citation>
    <scope>NUCLEOTIDE SEQUENCE [LARGE SCALE GENOMIC DNA]</scope>
    <source>
        <strain evidence="2 3">YN101</strain>
    </source>
</reference>
<feature type="transmembrane region" description="Helical" evidence="1">
    <location>
        <begin position="21"/>
        <end position="43"/>
    </location>
</feature>
<protein>
    <submittedName>
        <fullName evidence="2">Type IV pilus modification protein PilV</fullName>
    </submittedName>
</protein>
<keyword evidence="3" id="KW-1185">Reference proteome</keyword>
<accession>A0A5B8Y8G5</accession>
<dbReference type="InterPro" id="IPR012902">
    <property type="entry name" value="N_methyl_site"/>
</dbReference>
<dbReference type="PROSITE" id="PS00409">
    <property type="entry name" value="PROKAR_NTER_METHYL"/>
    <property type="match status" value="1"/>
</dbReference>
<dbReference type="SUPFAM" id="SSF54523">
    <property type="entry name" value="Pili subunits"/>
    <property type="match status" value="1"/>
</dbReference>
<dbReference type="Pfam" id="PF07963">
    <property type="entry name" value="N_methyl"/>
    <property type="match status" value="1"/>
</dbReference>
<evidence type="ECO:0000313" key="2">
    <source>
        <dbReference type="EMBL" id="QDG50768.1"/>
    </source>
</evidence>
<name>A0A4Y6PR14_PERCE</name>
<dbReference type="InterPro" id="IPR045584">
    <property type="entry name" value="Pilin-like"/>
</dbReference>
<keyword evidence="1" id="KW-0472">Membrane</keyword>
<evidence type="ECO:0000256" key="1">
    <source>
        <dbReference type="SAM" id="Phobius"/>
    </source>
</evidence>
<dbReference type="NCBIfam" id="TIGR02523">
    <property type="entry name" value="type_IV_pilV"/>
    <property type="match status" value="1"/>
</dbReference>
<gene>
    <name evidence="2" type="primary">pilV</name>
    <name evidence="2" type="ORF">FIV42_08495</name>
</gene>
<dbReference type="NCBIfam" id="TIGR02532">
    <property type="entry name" value="IV_pilin_GFxxxE"/>
    <property type="match status" value="1"/>
</dbReference>
<dbReference type="EMBL" id="CP041186">
    <property type="protein sequence ID" value="QDG50768.1"/>
    <property type="molecule type" value="Genomic_DNA"/>
</dbReference>
<evidence type="ECO:0000313" key="3">
    <source>
        <dbReference type="Proteomes" id="UP000315995"/>
    </source>
</evidence>
<dbReference type="Proteomes" id="UP000315995">
    <property type="component" value="Chromosome"/>
</dbReference>